<accession>A0A0J7KRC1</accession>
<dbReference type="AlphaFoldDB" id="A0A0J7KRC1"/>
<dbReference type="PaxDb" id="67767-A0A0J7KRC1"/>
<evidence type="ECO:0000313" key="1">
    <source>
        <dbReference type="EMBL" id="KMQ92784.1"/>
    </source>
</evidence>
<dbReference type="EMBL" id="LBMM01004131">
    <property type="protein sequence ID" value="KMQ92784.1"/>
    <property type="molecule type" value="Genomic_DNA"/>
</dbReference>
<name>A0A0J7KRC1_LASNI</name>
<protein>
    <submittedName>
        <fullName evidence="1">Uncharacterized protein</fullName>
    </submittedName>
</protein>
<comment type="caution">
    <text evidence="1">The sequence shown here is derived from an EMBL/GenBank/DDBJ whole genome shotgun (WGS) entry which is preliminary data.</text>
</comment>
<proteinExistence type="predicted"/>
<reference evidence="1 2" key="1">
    <citation type="submission" date="2015-04" db="EMBL/GenBank/DDBJ databases">
        <title>Lasius niger genome sequencing.</title>
        <authorList>
            <person name="Konorov E.A."/>
            <person name="Nikitin M.A."/>
            <person name="Kirill M.V."/>
            <person name="Chang P."/>
        </authorList>
    </citation>
    <scope>NUCLEOTIDE SEQUENCE [LARGE SCALE GENOMIC DNA]</scope>
    <source>
        <tissue evidence="1">Whole</tissue>
    </source>
</reference>
<evidence type="ECO:0000313" key="2">
    <source>
        <dbReference type="Proteomes" id="UP000036403"/>
    </source>
</evidence>
<sequence length="66" mass="7007">MCIVREAAHDDDASDNVVVDVGRADSTPAGIAATGRVLEHDWLASPERTADSYVPSYPLPNVDPLS</sequence>
<organism evidence="1 2">
    <name type="scientific">Lasius niger</name>
    <name type="common">Black garden ant</name>
    <dbReference type="NCBI Taxonomy" id="67767"/>
    <lineage>
        <taxon>Eukaryota</taxon>
        <taxon>Metazoa</taxon>
        <taxon>Ecdysozoa</taxon>
        <taxon>Arthropoda</taxon>
        <taxon>Hexapoda</taxon>
        <taxon>Insecta</taxon>
        <taxon>Pterygota</taxon>
        <taxon>Neoptera</taxon>
        <taxon>Endopterygota</taxon>
        <taxon>Hymenoptera</taxon>
        <taxon>Apocrita</taxon>
        <taxon>Aculeata</taxon>
        <taxon>Formicoidea</taxon>
        <taxon>Formicidae</taxon>
        <taxon>Formicinae</taxon>
        <taxon>Lasius</taxon>
        <taxon>Lasius</taxon>
    </lineage>
</organism>
<keyword evidence="2" id="KW-1185">Reference proteome</keyword>
<dbReference type="Proteomes" id="UP000036403">
    <property type="component" value="Unassembled WGS sequence"/>
</dbReference>
<gene>
    <name evidence="1" type="ORF">RF55_7185</name>
</gene>